<evidence type="ECO:0000313" key="3">
    <source>
        <dbReference type="Proteomes" id="UP001266305"/>
    </source>
</evidence>
<reference evidence="2 3" key="1">
    <citation type="submission" date="2023-05" db="EMBL/GenBank/DDBJ databases">
        <title>B98-5 Cell Line De Novo Hybrid Assembly: An Optical Mapping Approach.</title>
        <authorList>
            <person name="Kananen K."/>
            <person name="Auerbach J.A."/>
            <person name="Kautto E."/>
            <person name="Blachly J.S."/>
        </authorList>
    </citation>
    <scope>NUCLEOTIDE SEQUENCE [LARGE SCALE GENOMIC DNA]</scope>
    <source>
        <strain evidence="2">B95-8</strain>
        <tissue evidence="2">Cell line</tissue>
    </source>
</reference>
<comment type="caution">
    <text evidence="2">The sequence shown here is derived from an EMBL/GenBank/DDBJ whole genome shotgun (WGS) entry which is preliminary data.</text>
</comment>
<feature type="signal peptide" evidence="1">
    <location>
        <begin position="1"/>
        <end position="19"/>
    </location>
</feature>
<feature type="chain" id="PRO_5046852160" evidence="1">
    <location>
        <begin position="20"/>
        <end position="117"/>
    </location>
</feature>
<keyword evidence="3" id="KW-1185">Reference proteome</keyword>
<keyword evidence="1" id="KW-0732">Signal</keyword>
<dbReference type="EMBL" id="JASSZA010000012">
    <property type="protein sequence ID" value="KAK2096021.1"/>
    <property type="molecule type" value="Genomic_DNA"/>
</dbReference>
<gene>
    <name evidence="2" type="ORF">P7K49_025055</name>
</gene>
<evidence type="ECO:0000313" key="2">
    <source>
        <dbReference type="EMBL" id="KAK2096021.1"/>
    </source>
</evidence>
<proteinExistence type="predicted"/>
<evidence type="ECO:0000256" key="1">
    <source>
        <dbReference type="SAM" id="SignalP"/>
    </source>
</evidence>
<protein>
    <submittedName>
        <fullName evidence="2">Uncharacterized protein</fullName>
    </submittedName>
</protein>
<name>A0ABQ9UGK2_SAGOE</name>
<dbReference type="Proteomes" id="UP001266305">
    <property type="component" value="Unassembled WGS sequence"/>
</dbReference>
<sequence length="117" mass="12650">MLLISWALLWHNSATPVRAGGQIYRSCRPPRGPEQASQRSLMCRTSPSLSQILVGMMDWPIKVAVSYGFNNSSKRPARGQACTVISVGGDAFLEILSLDEVSGGLRSLPPSDPLLSH</sequence>
<accession>A0ABQ9UGK2</accession>
<organism evidence="2 3">
    <name type="scientific">Saguinus oedipus</name>
    <name type="common">Cotton-top tamarin</name>
    <name type="synonym">Oedipomidas oedipus</name>
    <dbReference type="NCBI Taxonomy" id="9490"/>
    <lineage>
        <taxon>Eukaryota</taxon>
        <taxon>Metazoa</taxon>
        <taxon>Chordata</taxon>
        <taxon>Craniata</taxon>
        <taxon>Vertebrata</taxon>
        <taxon>Euteleostomi</taxon>
        <taxon>Mammalia</taxon>
        <taxon>Eutheria</taxon>
        <taxon>Euarchontoglires</taxon>
        <taxon>Primates</taxon>
        <taxon>Haplorrhini</taxon>
        <taxon>Platyrrhini</taxon>
        <taxon>Cebidae</taxon>
        <taxon>Callitrichinae</taxon>
        <taxon>Saguinus</taxon>
    </lineage>
</organism>